<dbReference type="SUPFAM" id="SSF57667">
    <property type="entry name" value="beta-beta-alpha zinc fingers"/>
    <property type="match status" value="2"/>
</dbReference>
<dbReference type="SUPFAM" id="SSF109640">
    <property type="entry name" value="KRAB domain (Kruppel-associated box)"/>
    <property type="match status" value="1"/>
</dbReference>
<dbReference type="FunFam" id="3.30.160.60:FF:000710">
    <property type="entry name" value="Zinc finger protein 768"/>
    <property type="match status" value="1"/>
</dbReference>
<protein>
    <submittedName>
        <fullName evidence="9">Uncharacterized protein</fullName>
    </submittedName>
</protein>
<name>A0AAV7QGU9_PLEWA</name>
<accession>A0AAV7QGU9</accession>
<dbReference type="FunFam" id="3.30.160.60:FF:000110">
    <property type="entry name" value="Zinc finger protein-like"/>
    <property type="match status" value="1"/>
</dbReference>
<evidence type="ECO:0000256" key="3">
    <source>
        <dbReference type="ARBA" id="ARBA00022771"/>
    </source>
</evidence>
<evidence type="ECO:0000256" key="5">
    <source>
        <dbReference type="PROSITE-ProRule" id="PRU00042"/>
    </source>
</evidence>
<dbReference type="Gene3D" id="6.10.140.140">
    <property type="match status" value="1"/>
</dbReference>
<keyword evidence="4" id="KW-0862">Zinc</keyword>
<dbReference type="GO" id="GO:0005634">
    <property type="term" value="C:nucleus"/>
    <property type="evidence" value="ECO:0007669"/>
    <property type="project" value="TreeGrafter"/>
</dbReference>
<sequence>MKNRKNAPQQSSDQAPVTFCEVVACFSEEEWKLLQDWQKELYNNVMKEINQALISLGPLIAASVFSLRPKEKEAMCLKDSLESAVRGTITVEPDVSLGKSRNTNQCSKDTSKTDQIDSLGETMTGYQVLNPDNSLKMEQELEFGLVDPYVAEETANISPCPSFGQEDMKSVLSCTVKEDQEMYCINQSNSERRGTLTQTTRFPFNTAEEKASLREYRSAAKEESSSFNTGTNVAAPMTSIGINEEGETYPIDIQNYRRQEIFNSPPAGEQVLKVQSGNGDVEKCAAKKTHCKASSKKARVKVIHISENYTNYRRHLWSTVNWKRRAENTTQYANDSMSDTYTSVQEAASTAQKPDTNNESESDLWNAQIFTSQESEQYPCGFYIPSEGKRRLAPNIRATECPTTPIKASLKERRFQCTLCGRNFNQKGHLNRHQRTHTGERPYHCTECNRRFSHNHSLLRHQRIHSGESPYQCEVCLKYFKWKEGLLRHQRSHIDQNNKDPIYEPQSVPAMEIPSIQIKQKS</sequence>
<comment type="caution">
    <text evidence="9">The sequence shown here is derived from an EMBL/GenBank/DDBJ whole genome shotgun (WGS) entry which is preliminary data.</text>
</comment>
<dbReference type="Pfam" id="PF01352">
    <property type="entry name" value="KRAB"/>
    <property type="match status" value="1"/>
</dbReference>
<keyword evidence="3 5" id="KW-0863">Zinc-finger</keyword>
<evidence type="ECO:0000256" key="2">
    <source>
        <dbReference type="ARBA" id="ARBA00022737"/>
    </source>
</evidence>
<dbReference type="Pfam" id="PF00096">
    <property type="entry name" value="zf-C2H2"/>
    <property type="match status" value="2"/>
</dbReference>
<reference evidence="9" key="1">
    <citation type="journal article" date="2022" name="bioRxiv">
        <title>Sequencing and chromosome-scale assembly of the giantPleurodeles waltlgenome.</title>
        <authorList>
            <person name="Brown T."/>
            <person name="Elewa A."/>
            <person name="Iarovenko S."/>
            <person name="Subramanian E."/>
            <person name="Araus A.J."/>
            <person name="Petzold A."/>
            <person name="Susuki M."/>
            <person name="Suzuki K.-i.T."/>
            <person name="Hayashi T."/>
            <person name="Toyoda A."/>
            <person name="Oliveira C."/>
            <person name="Osipova E."/>
            <person name="Leigh N.D."/>
            <person name="Simon A."/>
            <person name="Yun M.H."/>
        </authorList>
    </citation>
    <scope>NUCLEOTIDE SEQUENCE</scope>
    <source>
        <strain evidence="9">20211129_DDA</strain>
        <tissue evidence="9">Liver</tissue>
    </source>
</reference>
<dbReference type="PANTHER" id="PTHR24381:SF381">
    <property type="entry name" value="ZINC FINGER PROTEIN 41 HOMOLOG"/>
    <property type="match status" value="1"/>
</dbReference>
<evidence type="ECO:0000313" key="9">
    <source>
        <dbReference type="EMBL" id="KAJ1139681.1"/>
    </source>
</evidence>
<dbReference type="FunFam" id="3.30.160.60:FF:002343">
    <property type="entry name" value="Zinc finger protein 33A"/>
    <property type="match status" value="1"/>
</dbReference>
<dbReference type="PROSITE" id="PS50157">
    <property type="entry name" value="ZINC_FINGER_C2H2_2"/>
    <property type="match status" value="3"/>
</dbReference>
<evidence type="ECO:0000256" key="6">
    <source>
        <dbReference type="SAM" id="MobiDB-lite"/>
    </source>
</evidence>
<feature type="domain" description="C2H2-type" evidence="7">
    <location>
        <begin position="415"/>
        <end position="442"/>
    </location>
</feature>
<dbReference type="GO" id="GO:0008270">
    <property type="term" value="F:zinc ion binding"/>
    <property type="evidence" value="ECO:0007669"/>
    <property type="project" value="UniProtKB-KW"/>
</dbReference>
<feature type="region of interest" description="Disordered" evidence="6">
    <location>
        <begin position="333"/>
        <end position="361"/>
    </location>
</feature>
<gene>
    <name evidence="9" type="ORF">NDU88_006048</name>
</gene>
<keyword evidence="10" id="KW-1185">Reference proteome</keyword>
<keyword evidence="2" id="KW-0677">Repeat</keyword>
<dbReference type="PROSITE" id="PS50805">
    <property type="entry name" value="KRAB"/>
    <property type="match status" value="1"/>
</dbReference>
<dbReference type="GO" id="GO:0000977">
    <property type="term" value="F:RNA polymerase II transcription regulatory region sequence-specific DNA binding"/>
    <property type="evidence" value="ECO:0007669"/>
    <property type="project" value="TreeGrafter"/>
</dbReference>
<evidence type="ECO:0000259" key="7">
    <source>
        <dbReference type="PROSITE" id="PS50157"/>
    </source>
</evidence>
<dbReference type="PANTHER" id="PTHR24381">
    <property type="entry name" value="ZINC FINGER PROTEIN"/>
    <property type="match status" value="1"/>
</dbReference>
<evidence type="ECO:0000256" key="1">
    <source>
        <dbReference type="ARBA" id="ARBA00022723"/>
    </source>
</evidence>
<dbReference type="SMART" id="SM00349">
    <property type="entry name" value="KRAB"/>
    <property type="match status" value="1"/>
</dbReference>
<dbReference type="InterPro" id="IPR036236">
    <property type="entry name" value="Znf_C2H2_sf"/>
</dbReference>
<feature type="domain" description="C2H2-type" evidence="7">
    <location>
        <begin position="443"/>
        <end position="470"/>
    </location>
</feature>
<dbReference type="Gene3D" id="3.30.160.60">
    <property type="entry name" value="Classic Zinc Finger"/>
    <property type="match status" value="3"/>
</dbReference>
<dbReference type="InterPro" id="IPR013087">
    <property type="entry name" value="Znf_C2H2_type"/>
</dbReference>
<dbReference type="InterPro" id="IPR001909">
    <property type="entry name" value="KRAB"/>
</dbReference>
<dbReference type="PROSITE" id="PS00028">
    <property type="entry name" value="ZINC_FINGER_C2H2_1"/>
    <property type="match status" value="3"/>
</dbReference>
<keyword evidence="1" id="KW-0479">Metal-binding</keyword>
<dbReference type="AlphaFoldDB" id="A0AAV7QGU9"/>
<feature type="domain" description="C2H2-type" evidence="7">
    <location>
        <begin position="471"/>
        <end position="498"/>
    </location>
</feature>
<evidence type="ECO:0000256" key="4">
    <source>
        <dbReference type="ARBA" id="ARBA00022833"/>
    </source>
</evidence>
<proteinExistence type="predicted"/>
<feature type="region of interest" description="Disordered" evidence="6">
    <location>
        <begin position="496"/>
        <end position="522"/>
    </location>
</feature>
<evidence type="ECO:0000313" key="10">
    <source>
        <dbReference type="Proteomes" id="UP001066276"/>
    </source>
</evidence>
<dbReference type="GO" id="GO:0000981">
    <property type="term" value="F:DNA-binding transcription factor activity, RNA polymerase II-specific"/>
    <property type="evidence" value="ECO:0007669"/>
    <property type="project" value="TreeGrafter"/>
</dbReference>
<evidence type="ECO:0000259" key="8">
    <source>
        <dbReference type="PROSITE" id="PS50805"/>
    </source>
</evidence>
<dbReference type="CDD" id="cd07765">
    <property type="entry name" value="KRAB_A-box"/>
    <property type="match status" value="1"/>
</dbReference>
<dbReference type="InterPro" id="IPR036051">
    <property type="entry name" value="KRAB_dom_sf"/>
</dbReference>
<dbReference type="SMART" id="SM00355">
    <property type="entry name" value="ZnF_C2H2"/>
    <property type="match status" value="3"/>
</dbReference>
<organism evidence="9 10">
    <name type="scientific">Pleurodeles waltl</name>
    <name type="common">Iberian ribbed newt</name>
    <dbReference type="NCBI Taxonomy" id="8319"/>
    <lineage>
        <taxon>Eukaryota</taxon>
        <taxon>Metazoa</taxon>
        <taxon>Chordata</taxon>
        <taxon>Craniata</taxon>
        <taxon>Vertebrata</taxon>
        <taxon>Euteleostomi</taxon>
        <taxon>Amphibia</taxon>
        <taxon>Batrachia</taxon>
        <taxon>Caudata</taxon>
        <taxon>Salamandroidea</taxon>
        <taxon>Salamandridae</taxon>
        <taxon>Pleurodelinae</taxon>
        <taxon>Pleurodeles</taxon>
    </lineage>
</organism>
<feature type="domain" description="KRAB" evidence="8">
    <location>
        <begin position="17"/>
        <end position="156"/>
    </location>
</feature>
<dbReference type="EMBL" id="JANPWB010000010">
    <property type="protein sequence ID" value="KAJ1139681.1"/>
    <property type="molecule type" value="Genomic_DNA"/>
</dbReference>
<dbReference type="Proteomes" id="UP001066276">
    <property type="component" value="Chromosome 6"/>
</dbReference>